<evidence type="ECO:0008006" key="5">
    <source>
        <dbReference type="Google" id="ProtNLM"/>
    </source>
</evidence>
<reference evidence="3" key="1">
    <citation type="submission" date="2021-01" db="EMBL/GenBank/DDBJ databases">
        <title>Description of Breznakiella homolactica.</title>
        <authorList>
            <person name="Song Y."/>
            <person name="Brune A."/>
        </authorList>
    </citation>
    <scope>NUCLEOTIDE SEQUENCE</scope>
    <source>
        <strain evidence="3">RmG30</strain>
    </source>
</reference>
<feature type="compositionally biased region" description="Acidic residues" evidence="1">
    <location>
        <begin position="215"/>
        <end position="229"/>
    </location>
</feature>
<feature type="region of interest" description="Disordered" evidence="1">
    <location>
        <begin position="178"/>
        <end position="254"/>
    </location>
</feature>
<dbReference type="Proteomes" id="UP000595917">
    <property type="component" value="Chromosome"/>
</dbReference>
<feature type="transmembrane region" description="Helical" evidence="2">
    <location>
        <begin position="6"/>
        <end position="30"/>
    </location>
</feature>
<keyword evidence="4" id="KW-1185">Reference proteome</keyword>
<keyword evidence="2" id="KW-0812">Transmembrane</keyword>
<evidence type="ECO:0000313" key="4">
    <source>
        <dbReference type="Proteomes" id="UP000595917"/>
    </source>
</evidence>
<gene>
    <name evidence="3" type="ORF">JFL75_13565</name>
</gene>
<dbReference type="AlphaFoldDB" id="A0A7T7XK98"/>
<keyword evidence="2" id="KW-0472">Membrane</keyword>
<evidence type="ECO:0000313" key="3">
    <source>
        <dbReference type="EMBL" id="QQO07965.1"/>
    </source>
</evidence>
<name>A0A7T7XK98_9SPIR</name>
<accession>A0A7T7XK98</accession>
<dbReference type="KEGG" id="bhc:JFL75_13565"/>
<keyword evidence="2" id="KW-1133">Transmembrane helix</keyword>
<organism evidence="3 4">
    <name type="scientific">Breznakiella homolactica</name>
    <dbReference type="NCBI Taxonomy" id="2798577"/>
    <lineage>
        <taxon>Bacteria</taxon>
        <taxon>Pseudomonadati</taxon>
        <taxon>Spirochaetota</taxon>
        <taxon>Spirochaetia</taxon>
        <taxon>Spirochaetales</taxon>
        <taxon>Breznakiellaceae</taxon>
        <taxon>Breznakiella</taxon>
    </lineage>
</organism>
<feature type="transmembrane region" description="Helical" evidence="2">
    <location>
        <begin position="153"/>
        <end position="173"/>
    </location>
</feature>
<dbReference type="EMBL" id="CP067089">
    <property type="protein sequence ID" value="QQO07965.1"/>
    <property type="molecule type" value="Genomic_DNA"/>
</dbReference>
<dbReference type="RefSeq" id="WP_215625271.1">
    <property type="nucleotide sequence ID" value="NZ_CP067089.2"/>
</dbReference>
<evidence type="ECO:0000256" key="2">
    <source>
        <dbReference type="SAM" id="Phobius"/>
    </source>
</evidence>
<proteinExistence type="predicted"/>
<evidence type="ECO:0000256" key="1">
    <source>
        <dbReference type="SAM" id="MobiDB-lite"/>
    </source>
</evidence>
<protein>
    <recommendedName>
        <fullName evidence="5">GGDEF domain-containing protein</fullName>
    </recommendedName>
</protein>
<sequence>MRQKITSFIACVCIVVYVAAVGFGAYRIYVSINERRSLAKEEFFELVNTASNAGVLGFMNEPFKEAVSDGIMNSVTLQAAIISGPYGNEYAVERTEGIITWVGDSPRFSTRFGLSKDPFYSPLRINDVRNVTVSAVSDYIDYTVFTDILKNTLLIVLAALALAFLCLMAESILGKRPVPGTVPNRRPAAPPGADERQDEDDYADVFGGDSGPAEPEPESFDIPDFDIESDPAGPQLSDDDGGPPDCTGPQGLYSPHGNISWEAYTKERLAAELHRGASFEQDLVFIIMEFRDIDSPDEEFFDKFAEAAVAFFTFRDLIFEWGERGISLIIPNIDLDQGFVKAEEFHNKIRGKLSEVFSEKAELCIGITSRAGRLVDAERLIFEATQALSKALGDPVSPIVAFKSDPEKYRAFIAAQGKD</sequence>